<gene>
    <name evidence="1" type="ORF">COT81_04500</name>
</gene>
<dbReference type="EMBL" id="PEZZ01000035">
    <property type="protein sequence ID" value="PIS04779.1"/>
    <property type="molecule type" value="Genomic_DNA"/>
</dbReference>
<organism evidence="1 2">
    <name type="scientific">Candidatus Buchananbacteria bacterium CG10_big_fil_rev_8_21_14_0_10_42_9</name>
    <dbReference type="NCBI Taxonomy" id="1974526"/>
    <lineage>
        <taxon>Bacteria</taxon>
        <taxon>Candidatus Buchananiibacteriota</taxon>
    </lineage>
</organism>
<accession>A0A2H0W088</accession>
<proteinExistence type="predicted"/>
<comment type="caution">
    <text evidence="1">The sequence shown here is derived from an EMBL/GenBank/DDBJ whole genome shotgun (WGS) entry which is preliminary data.</text>
</comment>
<evidence type="ECO:0000313" key="2">
    <source>
        <dbReference type="Proteomes" id="UP000230935"/>
    </source>
</evidence>
<reference evidence="2" key="1">
    <citation type="submission" date="2017-09" db="EMBL/GenBank/DDBJ databases">
        <title>Depth-based differentiation of microbial function through sediment-hosted aquifers and enrichment of novel symbionts in the deep terrestrial subsurface.</title>
        <authorList>
            <person name="Probst A.J."/>
            <person name="Ladd B."/>
            <person name="Jarett J.K."/>
            <person name="Geller-Mcgrath D.E."/>
            <person name="Sieber C.M.K."/>
            <person name="Emerson J.B."/>
            <person name="Anantharaman K."/>
            <person name="Thomas B.C."/>
            <person name="Malmstrom R."/>
            <person name="Stieglmeier M."/>
            <person name="Klingl A."/>
            <person name="Woyke T."/>
            <person name="Ryan C.M."/>
            <person name="Banfield J.F."/>
        </authorList>
    </citation>
    <scope>NUCLEOTIDE SEQUENCE [LARGE SCALE GENOMIC DNA]</scope>
</reference>
<sequence length="110" mass="12867">MTEDRWKEIIDLVNEKFELTARETQELPEEDGGGTMEYLEFTGPMGQMRLEFTVKPLVLDKKVIGSKRIGSESTVQYTYSDTEKAHIFKVYRKQGDEWSEMEMPKGDFIF</sequence>
<evidence type="ECO:0000313" key="1">
    <source>
        <dbReference type="EMBL" id="PIS04779.1"/>
    </source>
</evidence>
<dbReference type="AlphaFoldDB" id="A0A2H0W088"/>
<dbReference type="Proteomes" id="UP000230935">
    <property type="component" value="Unassembled WGS sequence"/>
</dbReference>
<protein>
    <submittedName>
        <fullName evidence="1">Uncharacterized protein</fullName>
    </submittedName>
</protein>
<name>A0A2H0W088_9BACT</name>